<keyword evidence="5 7" id="KW-1133">Transmembrane helix</keyword>
<feature type="transmembrane region" description="Helical" evidence="7">
    <location>
        <begin position="208"/>
        <end position="228"/>
    </location>
</feature>
<feature type="domain" description="Major facilitator superfamily (MFS) profile" evidence="8">
    <location>
        <begin position="22"/>
        <end position="456"/>
    </location>
</feature>
<dbReference type="Gene3D" id="1.20.1250.20">
    <property type="entry name" value="MFS general substrate transporter like domains"/>
    <property type="match status" value="1"/>
</dbReference>
<dbReference type="PROSITE" id="PS50850">
    <property type="entry name" value="MFS"/>
    <property type="match status" value="1"/>
</dbReference>
<comment type="subcellular location">
    <subcellularLocation>
        <location evidence="1">Cell membrane</location>
        <topology evidence="1">Multi-pass membrane protein</topology>
    </subcellularLocation>
</comment>
<dbReference type="CDD" id="cd17321">
    <property type="entry name" value="MFS_MMR_MDR_like"/>
    <property type="match status" value="1"/>
</dbReference>
<protein>
    <submittedName>
        <fullName evidence="9">MFS transporter</fullName>
    </submittedName>
</protein>
<keyword evidence="3" id="KW-1003">Cell membrane</keyword>
<dbReference type="Proteomes" id="UP001244242">
    <property type="component" value="Unassembled WGS sequence"/>
</dbReference>
<dbReference type="InterPro" id="IPR011701">
    <property type="entry name" value="MFS"/>
</dbReference>
<evidence type="ECO:0000256" key="7">
    <source>
        <dbReference type="SAM" id="Phobius"/>
    </source>
</evidence>
<feature type="transmembrane region" description="Helical" evidence="7">
    <location>
        <begin position="273"/>
        <end position="297"/>
    </location>
</feature>
<dbReference type="SUPFAM" id="SSF103473">
    <property type="entry name" value="MFS general substrate transporter"/>
    <property type="match status" value="1"/>
</dbReference>
<accession>A0ABT6VPG5</accession>
<keyword evidence="10" id="KW-1185">Reference proteome</keyword>
<sequence length="460" mass="47335">MSQLFKEVPGDEGLPGPQRRLAALVVVLATLMAVLDLGIVNIALPSMAGALGVSASQAVWVATVYQLVCAAALLCFAALSRVLGHRRIFAAGILLFSLGSLGAALSLGLESLLAFRAIQGLGAAAILSLGPSLYRVIFPRRLLGRAIGLNAMVVAVGLASGPSLGGLVLAIASWPWVFALNVPTGIVALWLAWRALPRESLCRGHFDWPGALFSASMMAGFLLAVERLGHGESLGIVIGLSVASLVAAGLFIRRQARAPSPLVPPSLFAAPRFTSASVVTALAFTGQGAVFVALPFLYQSVMGATPLQAALLFTPWPLALLLSGPVAGRLADGLDPARLSAGGLALFLVGMASLAWLSMTKQVAYLVVPSLLCGLGYGFFQAPNNREIMGSVPLAMSANASGVLAAVRTFGQCLGTALVALMMALPFGSVQGALWLATAVALVAWGISVRRLSLPVDSVA</sequence>
<feature type="transmembrane region" description="Helical" evidence="7">
    <location>
        <begin position="146"/>
        <end position="170"/>
    </location>
</feature>
<feature type="transmembrane region" description="Helical" evidence="7">
    <location>
        <begin position="176"/>
        <end position="196"/>
    </location>
</feature>
<dbReference type="PANTHER" id="PTHR42718">
    <property type="entry name" value="MAJOR FACILITATOR SUPERFAMILY MULTIDRUG TRANSPORTER MFSC"/>
    <property type="match status" value="1"/>
</dbReference>
<organism evidence="9 10">
    <name type="scientific">Halomonas kalidii</name>
    <dbReference type="NCBI Taxonomy" id="3043293"/>
    <lineage>
        <taxon>Bacteria</taxon>
        <taxon>Pseudomonadati</taxon>
        <taxon>Pseudomonadota</taxon>
        <taxon>Gammaproteobacteria</taxon>
        <taxon>Oceanospirillales</taxon>
        <taxon>Halomonadaceae</taxon>
        <taxon>Halomonas</taxon>
    </lineage>
</organism>
<gene>
    <name evidence="9" type="ORF">QLQ84_19015</name>
</gene>
<feature type="transmembrane region" description="Helical" evidence="7">
    <location>
        <begin position="363"/>
        <end position="380"/>
    </location>
</feature>
<dbReference type="Gene3D" id="1.20.1720.10">
    <property type="entry name" value="Multidrug resistance protein D"/>
    <property type="match status" value="1"/>
</dbReference>
<name>A0ABT6VPG5_9GAMM</name>
<comment type="caution">
    <text evidence="9">The sequence shown here is derived from an EMBL/GenBank/DDBJ whole genome shotgun (WGS) entry which is preliminary data.</text>
</comment>
<evidence type="ECO:0000256" key="4">
    <source>
        <dbReference type="ARBA" id="ARBA00022692"/>
    </source>
</evidence>
<feature type="transmembrane region" description="Helical" evidence="7">
    <location>
        <begin position="417"/>
        <end position="445"/>
    </location>
</feature>
<dbReference type="PANTHER" id="PTHR42718:SF46">
    <property type="entry name" value="BLR6921 PROTEIN"/>
    <property type="match status" value="1"/>
</dbReference>
<keyword evidence="6 7" id="KW-0472">Membrane</keyword>
<evidence type="ECO:0000256" key="5">
    <source>
        <dbReference type="ARBA" id="ARBA00022989"/>
    </source>
</evidence>
<evidence type="ECO:0000256" key="6">
    <source>
        <dbReference type="ARBA" id="ARBA00023136"/>
    </source>
</evidence>
<evidence type="ECO:0000313" key="9">
    <source>
        <dbReference type="EMBL" id="MDI5935887.1"/>
    </source>
</evidence>
<feature type="transmembrane region" description="Helical" evidence="7">
    <location>
        <begin position="234"/>
        <end position="252"/>
    </location>
</feature>
<feature type="transmembrane region" description="Helical" evidence="7">
    <location>
        <begin position="59"/>
        <end position="79"/>
    </location>
</feature>
<keyword evidence="4 7" id="KW-0812">Transmembrane</keyword>
<feature type="transmembrane region" description="Helical" evidence="7">
    <location>
        <begin position="339"/>
        <end position="357"/>
    </location>
</feature>
<reference evidence="9 10" key="1">
    <citation type="submission" date="2023-04" db="EMBL/GenBank/DDBJ databases">
        <title>Halomonas strains isolated from rhizosphere soil.</title>
        <authorList>
            <person name="Xu L."/>
            <person name="Sun J.-Q."/>
        </authorList>
    </citation>
    <scope>NUCLEOTIDE SEQUENCE [LARGE SCALE GENOMIC DNA]</scope>
    <source>
        <strain evidence="9 10">LN1S58</strain>
    </source>
</reference>
<dbReference type="EMBL" id="JASCQO010000049">
    <property type="protein sequence ID" value="MDI5935887.1"/>
    <property type="molecule type" value="Genomic_DNA"/>
</dbReference>
<evidence type="ECO:0000313" key="10">
    <source>
        <dbReference type="Proteomes" id="UP001244242"/>
    </source>
</evidence>
<proteinExistence type="predicted"/>
<evidence type="ECO:0000256" key="1">
    <source>
        <dbReference type="ARBA" id="ARBA00004651"/>
    </source>
</evidence>
<dbReference type="PRINTS" id="PR01036">
    <property type="entry name" value="TCRTETB"/>
</dbReference>
<evidence type="ECO:0000256" key="3">
    <source>
        <dbReference type="ARBA" id="ARBA00022475"/>
    </source>
</evidence>
<keyword evidence="2" id="KW-0813">Transport</keyword>
<feature type="transmembrane region" description="Helical" evidence="7">
    <location>
        <begin position="21"/>
        <end position="44"/>
    </location>
</feature>
<evidence type="ECO:0000256" key="2">
    <source>
        <dbReference type="ARBA" id="ARBA00022448"/>
    </source>
</evidence>
<dbReference type="InterPro" id="IPR020846">
    <property type="entry name" value="MFS_dom"/>
</dbReference>
<feature type="transmembrane region" description="Helical" evidence="7">
    <location>
        <begin position="88"/>
        <end position="107"/>
    </location>
</feature>
<evidence type="ECO:0000259" key="8">
    <source>
        <dbReference type="PROSITE" id="PS50850"/>
    </source>
</evidence>
<feature type="transmembrane region" description="Helical" evidence="7">
    <location>
        <begin position="113"/>
        <end position="134"/>
    </location>
</feature>
<feature type="transmembrane region" description="Helical" evidence="7">
    <location>
        <begin position="309"/>
        <end position="327"/>
    </location>
</feature>
<dbReference type="InterPro" id="IPR036259">
    <property type="entry name" value="MFS_trans_sf"/>
</dbReference>
<dbReference type="Pfam" id="PF07690">
    <property type="entry name" value="MFS_1"/>
    <property type="match status" value="1"/>
</dbReference>